<comment type="caution">
    <text evidence="1">The sequence shown here is derived from an EMBL/GenBank/DDBJ whole genome shotgun (WGS) entry which is preliminary data.</text>
</comment>
<dbReference type="STRING" id="1618446.UV61_C0004G0019"/>
<evidence type="ECO:0000313" key="1">
    <source>
        <dbReference type="EMBL" id="KKS87093.1"/>
    </source>
</evidence>
<dbReference type="EMBL" id="LCFD01000004">
    <property type="protein sequence ID" value="KKS87093.1"/>
    <property type="molecule type" value="Genomic_DNA"/>
</dbReference>
<sequence>MNLIEAAHVCSNTLKVEVFKFKPGDPMICPGCQKPLDPKPVTLFEYKYYKDKAKAEFIKRLFTPEGGA</sequence>
<accession>A0A0G1FJR6</accession>
<organism evidence="1 2">
    <name type="scientific">Candidatus Gottesmanbacteria bacterium GW2011_GWB1_43_11</name>
    <dbReference type="NCBI Taxonomy" id="1618446"/>
    <lineage>
        <taxon>Bacteria</taxon>
        <taxon>Candidatus Gottesmaniibacteriota</taxon>
    </lineage>
</organism>
<protein>
    <submittedName>
        <fullName evidence="1">Uncharacterized protein</fullName>
    </submittedName>
</protein>
<dbReference type="Proteomes" id="UP000034050">
    <property type="component" value="Unassembled WGS sequence"/>
</dbReference>
<proteinExistence type="predicted"/>
<dbReference type="AlphaFoldDB" id="A0A0G1FJR6"/>
<reference evidence="1 2" key="1">
    <citation type="journal article" date="2015" name="Nature">
        <title>rRNA introns, odd ribosomes, and small enigmatic genomes across a large radiation of phyla.</title>
        <authorList>
            <person name="Brown C.T."/>
            <person name="Hug L.A."/>
            <person name="Thomas B.C."/>
            <person name="Sharon I."/>
            <person name="Castelle C.J."/>
            <person name="Singh A."/>
            <person name="Wilkins M.J."/>
            <person name="Williams K.H."/>
            <person name="Banfield J.F."/>
        </authorList>
    </citation>
    <scope>NUCLEOTIDE SEQUENCE [LARGE SCALE GENOMIC DNA]</scope>
</reference>
<name>A0A0G1FJR6_9BACT</name>
<gene>
    <name evidence="1" type="ORF">UV61_C0004G0019</name>
</gene>
<evidence type="ECO:0000313" key="2">
    <source>
        <dbReference type="Proteomes" id="UP000034050"/>
    </source>
</evidence>